<reference evidence="1 2" key="2">
    <citation type="journal article" date="2008" name="Int. J. Syst. Evol. Microbiol.">
        <title>Methanocella paludicola gen. nov., sp. nov., a methane-producing archaeon, the first isolate of the lineage 'Rice Cluster I', and proposal of the new archaeal order Methanocellales ord. nov.</title>
        <authorList>
            <person name="Sakai S."/>
            <person name="Imachi H."/>
            <person name="Hanada S."/>
            <person name="Ohashi A."/>
            <person name="Harada H."/>
            <person name="Kamagata Y."/>
        </authorList>
    </citation>
    <scope>NUCLEOTIDE SEQUENCE [LARGE SCALE GENOMIC DNA]</scope>
    <source>
        <strain evidence="2">DSM 17711 / JCM 13418 / NBRC 101707 / SANAE</strain>
    </source>
</reference>
<dbReference type="GeneID" id="8681598"/>
<dbReference type="STRING" id="304371.MCP_1690"/>
<gene>
    <name evidence="1" type="ordered locus">MCP_1690</name>
</gene>
<evidence type="ECO:0000313" key="2">
    <source>
        <dbReference type="Proteomes" id="UP000001882"/>
    </source>
</evidence>
<dbReference type="AlphaFoldDB" id="D1YZ90"/>
<dbReference type="KEGG" id="mpd:MCP_1690"/>
<dbReference type="Proteomes" id="UP000001882">
    <property type="component" value="Chromosome"/>
</dbReference>
<protein>
    <submittedName>
        <fullName evidence="1">Uncharacterized protein</fullName>
    </submittedName>
</protein>
<reference evidence="2" key="3">
    <citation type="journal article" date="2011" name="PLoS ONE">
        <title>Genome sequence of a mesophilic hydrogenotrophic methanogen Methanocella paludicola, the first cultivated representative of the order Methanocellales.</title>
        <authorList>
            <person name="Sakai S."/>
            <person name="Takaki Y."/>
            <person name="Shimamura S."/>
            <person name="Sekine M."/>
            <person name="Tajima T."/>
            <person name="Kosugi H."/>
            <person name="Ichikawa N."/>
            <person name="Tasumi E."/>
            <person name="Hiraki A.T."/>
            <person name="Shimizu A."/>
            <person name="Kato Y."/>
            <person name="Nishiko R."/>
            <person name="Mori K."/>
            <person name="Fujita N."/>
            <person name="Imachi H."/>
            <person name="Takai K."/>
        </authorList>
    </citation>
    <scope>NUCLEOTIDE SEQUENCE [LARGE SCALE GENOMIC DNA]</scope>
    <source>
        <strain evidence="2">DSM 17711 / JCM 13418 / NBRC 101707 / SANAE</strain>
    </source>
</reference>
<dbReference type="InParanoid" id="D1YZ90"/>
<name>D1YZ90_METPS</name>
<proteinExistence type="predicted"/>
<sequence length="125" mass="13119">MKKALFAIMALSAILIVAAAIFVPASAQLTSTSFGFPVIVQSSDTVAFQQYTADALDYEDVSIDFPVAGCGLPFGAVSLAFPSIHQTSLQTQSITQTSFAQTSEFAEFAYPFVGVGSLGLPGFCF</sequence>
<reference evidence="1 2" key="1">
    <citation type="journal article" date="2007" name="Appl. Environ. Microbiol.">
        <title>Isolation of key methanogens for global methane emission from rice paddy fields: a novel isolate affiliated with the clone cluster rice cluster I.</title>
        <authorList>
            <person name="Sakai S."/>
            <person name="Imachi H."/>
            <person name="Sekiguchi Y."/>
            <person name="Ohashi A."/>
            <person name="Harada H."/>
            <person name="Kamagata Y."/>
        </authorList>
    </citation>
    <scope>NUCLEOTIDE SEQUENCE [LARGE SCALE GENOMIC DNA]</scope>
    <source>
        <strain evidence="2">DSM 17711 / JCM 13418 / NBRC 101707 / SANAE</strain>
    </source>
</reference>
<dbReference type="EMBL" id="AP011532">
    <property type="protein sequence ID" value="BAI61762.1"/>
    <property type="molecule type" value="Genomic_DNA"/>
</dbReference>
<accession>D1YZ90</accession>
<evidence type="ECO:0000313" key="1">
    <source>
        <dbReference type="EMBL" id="BAI61762.1"/>
    </source>
</evidence>
<organism evidence="1 2">
    <name type="scientific">Methanocella paludicola (strain DSM 17711 / JCM 13418 / NBRC 101707 / SANAE)</name>
    <dbReference type="NCBI Taxonomy" id="304371"/>
    <lineage>
        <taxon>Archaea</taxon>
        <taxon>Methanobacteriati</taxon>
        <taxon>Methanobacteriota</taxon>
        <taxon>Stenosarchaea group</taxon>
        <taxon>Methanomicrobia</taxon>
        <taxon>Methanocellales</taxon>
        <taxon>Methanocellaceae</taxon>
        <taxon>Methanocella</taxon>
    </lineage>
</organism>
<dbReference type="eggNOG" id="arCOG11121">
    <property type="taxonomic scope" value="Archaea"/>
</dbReference>
<keyword evidence="2" id="KW-1185">Reference proteome</keyword>
<dbReference type="RefSeq" id="WP_012900441.1">
    <property type="nucleotide sequence ID" value="NC_013665.1"/>
</dbReference>